<dbReference type="InterPro" id="IPR013783">
    <property type="entry name" value="Ig-like_fold"/>
</dbReference>
<feature type="region of interest" description="Disordered" evidence="2">
    <location>
        <begin position="1"/>
        <end position="131"/>
    </location>
</feature>
<dbReference type="OrthoDB" id="531008at2759"/>
<feature type="compositionally biased region" description="Basic residues" evidence="2">
    <location>
        <begin position="20"/>
        <end position="29"/>
    </location>
</feature>
<dbReference type="InterPro" id="IPR050827">
    <property type="entry name" value="CRP1_MDG1_kinase"/>
</dbReference>
<dbReference type="InterPro" id="IPR006828">
    <property type="entry name" value="ASC_dom"/>
</dbReference>
<dbReference type="SUPFAM" id="SSF160219">
    <property type="entry name" value="AMPKBI-like"/>
    <property type="match status" value="1"/>
</dbReference>
<feature type="region of interest" description="Disordered" evidence="2">
    <location>
        <begin position="319"/>
        <end position="367"/>
    </location>
</feature>
<dbReference type="GO" id="GO:0005737">
    <property type="term" value="C:cytoplasm"/>
    <property type="evidence" value="ECO:0007669"/>
    <property type="project" value="TreeGrafter"/>
</dbReference>
<dbReference type="Gene3D" id="2.60.40.10">
    <property type="entry name" value="Immunoglobulins"/>
    <property type="match status" value="1"/>
</dbReference>
<dbReference type="Pfam" id="PF16561">
    <property type="entry name" value="AMPK1_CBM"/>
    <property type="match status" value="1"/>
</dbReference>
<dbReference type="GO" id="GO:0007165">
    <property type="term" value="P:signal transduction"/>
    <property type="evidence" value="ECO:0007669"/>
    <property type="project" value="TreeGrafter"/>
</dbReference>
<dbReference type="Gene3D" id="6.20.250.60">
    <property type="match status" value="1"/>
</dbReference>
<dbReference type="AlphaFoldDB" id="A0A8H6SHC5"/>
<evidence type="ECO:0000313" key="5">
    <source>
        <dbReference type="Proteomes" id="UP000636479"/>
    </source>
</evidence>
<proteinExistence type="inferred from homology"/>
<dbReference type="InterPro" id="IPR032640">
    <property type="entry name" value="AMPK1_CBM"/>
</dbReference>
<evidence type="ECO:0000256" key="2">
    <source>
        <dbReference type="SAM" id="MobiDB-lite"/>
    </source>
</evidence>
<dbReference type="GO" id="GO:0031588">
    <property type="term" value="C:nucleotide-activated protein kinase complex"/>
    <property type="evidence" value="ECO:0007669"/>
    <property type="project" value="TreeGrafter"/>
</dbReference>
<dbReference type="GO" id="GO:0019901">
    <property type="term" value="F:protein kinase binding"/>
    <property type="evidence" value="ECO:0007669"/>
    <property type="project" value="TreeGrafter"/>
</dbReference>
<comment type="caution">
    <text evidence="4">The sequence shown here is derived from an EMBL/GenBank/DDBJ whole genome shotgun (WGS) entry which is preliminary data.</text>
</comment>
<feature type="compositionally biased region" description="Low complexity" evidence="2">
    <location>
        <begin position="75"/>
        <end position="84"/>
    </location>
</feature>
<dbReference type="Pfam" id="PF04739">
    <property type="entry name" value="AMPKBI"/>
    <property type="match status" value="1"/>
</dbReference>
<gene>
    <name evidence="4" type="ORF">MIND_00818000</name>
</gene>
<protein>
    <submittedName>
        <fullName evidence="4">SNF1 kinase complex beta-subunit</fullName>
    </submittedName>
</protein>
<reference evidence="4" key="1">
    <citation type="submission" date="2020-05" db="EMBL/GenBank/DDBJ databases">
        <title>Mycena genomes resolve the evolution of fungal bioluminescence.</title>
        <authorList>
            <person name="Tsai I.J."/>
        </authorList>
    </citation>
    <scope>NUCLEOTIDE SEQUENCE</scope>
    <source>
        <strain evidence="4">171206Taipei</strain>
    </source>
</reference>
<feature type="compositionally biased region" description="Basic residues" evidence="2">
    <location>
        <begin position="62"/>
        <end position="74"/>
    </location>
</feature>
<dbReference type="InterPro" id="IPR014756">
    <property type="entry name" value="Ig_E-set"/>
</dbReference>
<keyword evidence="4" id="KW-0808">Transferase</keyword>
<keyword evidence="5" id="KW-1185">Reference proteome</keyword>
<feature type="region of interest" description="Disordered" evidence="2">
    <location>
        <begin position="161"/>
        <end position="186"/>
    </location>
</feature>
<dbReference type="RefSeq" id="XP_037218094.1">
    <property type="nucleotide sequence ID" value="XM_037364852.1"/>
</dbReference>
<dbReference type="SUPFAM" id="SSF81296">
    <property type="entry name" value="E set domains"/>
    <property type="match status" value="1"/>
</dbReference>
<organism evidence="4 5">
    <name type="scientific">Mycena indigotica</name>
    <dbReference type="NCBI Taxonomy" id="2126181"/>
    <lineage>
        <taxon>Eukaryota</taxon>
        <taxon>Fungi</taxon>
        <taxon>Dikarya</taxon>
        <taxon>Basidiomycota</taxon>
        <taxon>Agaricomycotina</taxon>
        <taxon>Agaricomycetes</taxon>
        <taxon>Agaricomycetidae</taxon>
        <taxon>Agaricales</taxon>
        <taxon>Marasmiineae</taxon>
        <taxon>Mycenaceae</taxon>
        <taxon>Mycena</taxon>
    </lineage>
</organism>
<feature type="region of interest" description="Disordered" evidence="2">
    <location>
        <begin position="448"/>
        <end position="468"/>
    </location>
</feature>
<feature type="domain" description="Association with the SNF1 complex (ASC)" evidence="3">
    <location>
        <begin position="409"/>
        <end position="657"/>
    </location>
</feature>
<feature type="region of interest" description="Disordered" evidence="2">
    <location>
        <begin position="572"/>
        <end position="600"/>
    </location>
</feature>
<evidence type="ECO:0000256" key="1">
    <source>
        <dbReference type="ARBA" id="ARBA00010926"/>
    </source>
</evidence>
<name>A0A8H6SHC5_9AGAR</name>
<feature type="compositionally biased region" description="Basic and acidic residues" evidence="2">
    <location>
        <begin position="1"/>
        <end position="19"/>
    </location>
</feature>
<accession>A0A8H6SHC5</accession>
<dbReference type="CDD" id="cd02859">
    <property type="entry name" value="E_set_AMPKbeta_like_N"/>
    <property type="match status" value="1"/>
</dbReference>
<feature type="compositionally biased region" description="Acidic residues" evidence="2">
    <location>
        <begin position="164"/>
        <end position="178"/>
    </location>
</feature>
<dbReference type="PANTHER" id="PTHR10343">
    <property type="entry name" value="5'-AMP-ACTIVATED PROTEIN KINASE , BETA SUBUNIT"/>
    <property type="match status" value="1"/>
</dbReference>
<dbReference type="SMART" id="SM01010">
    <property type="entry name" value="AMPKBI"/>
    <property type="match status" value="1"/>
</dbReference>
<dbReference type="PANTHER" id="PTHR10343:SF84">
    <property type="entry name" value="5'-AMP-ACTIVATED PROTEIN KINASE SUBUNIT BETA-1"/>
    <property type="match status" value="1"/>
</dbReference>
<dbReference type="EMBL" id="JACAZF010000007">
    <property type="protein sequence ID" value="KAF7298706.1"/>
    <property type="molecule type" value="Genomic_DNA"/>
</dbReference>
<dbReference type="GO" id="GO:0016301">
    <property type="term" value="F:kinase activity"/>
    <property type="evidence" value="ECO:0007669"/>
    <property type="project" value="UniProtKB-KW"/>
</dbReference>
<evidence type="ECO:0000313" key="4">
    <source>
        <dbReference type="EMBL" id="KAF7298706.1"/>
    </source>
</evidence>
<comment type="similarity">
    <text evidence="1">Belongs to the 5'-AMP-activated protein kinase beta subunit family.</text>
</comment>
<dbReference type="GeneID" id="59347368"/>
<sequence length="705" mass="73935">MARRRAEKEREREREEEKRRGRSPTRSRSRHEERLRAPTNSPTPGMRSRSRSRSPSRERTPSRSRSRTPSRTRTRTPSPATTASQSHHAHLDEAERERQRTASHRAAMVAASERARAQEQANPQPQPRYYHHHTNSAASAYQEEVIFSTIPLTIGPAYVGAAEGDGEVDGDGEDEEDGVGGAEGGRSKAVAAMVDEIVGPALTPIEIVYRGEGAEVELIRAGDGDWLNRTPLERRSPAAGAPWAVTIHLPPGTHHYRFVVDGNVLVAPAAEAANAVDDQGFITNYVTVPAPASTSAGGSPTASVSPVATTAGPGLGLGLAAVPEAPTPTAPTPGIGAGAGSVGRAGSTRKKRRPSFPLTAPPVVVPPVRVGHPDGSFWDANSVDGSSDGGRGGNYSYNTPAANGAVAGAAKRKVVWTSEIPEELYAAQAQEEEWAGAVAAVQEELAARERERGRPNGHHHHQGRGAAVAYPPEPSIPAATHLPRHLERLILNRPSPGVVIPRVGTGAGNTGFVVPAPSWAAGGAGGNGNGNGGGRESPALRVTTASGTDVTMPGNSMMMGFAAMSGTAAAASASGNGNGHLAPPAPREHSPASAAAHANGGTPLIADDPSVLQTPSHAVLYHLCTSSIKDRMIAVGASTRYRQKAHLYPTTRLLDPTLFVSLPSLPWRAAGARRPSTVLLPIIEISRFCCVFFLSPDCEKRCLPP</sequence>
<dbReference type="GO" id="GO:0005634">
    <property type="term" value="C:nucleus"/>
    <property type="evidence" value="ECO:0007669"/>
    <property type="project" value="TreeGrafter"/>
</dbReference>
<dbReference type="Proteomes" id="UP000636479">
    <property type="component" value="Unassembled WGS sequence"/>
</dbReference>
<dbReference type="InterPro" id="IPR037256">
    <property type="entry name" value="ASC_dom_sf"/>
</dbReference>
<feature type="compositionally biased region" description="Basic and acidic residues" evidence="2">
    <location>
        <begin position="89"/>
        <end position="100"/>
    </location>
</feature>
<keyword evidence="4" id="KW-0418">Kinase</keyword>
<evidence type="ECO:0000259" key="3">
    <source>
        <dbReference type="SMART" id="SM01010"/>
    </source>
</evidence>